<dbReference type="AlphaFoldDB" id="A0A419SZS7"/>
<sequence length="177" mass="20918">MRFFTIEQDKSLQDQIRFRDFDISGPRHIFYKEDGGNLQESTMMYLEKDSGEAAPDFIQSPVYLVSDKVKKVFDVYEDDMVFKTVTITHKERKTIWIYHHLLLERFDAFSEETEFYTNGSIKRLVLDPVKIGDHKVFLLNDKRFPNPLISLEVAESLMRRNVMGIVWKEVEVGAWQN</sequence>
<dbReference type="EMBL" id="MCIA01000030">
    <property type="protein sequence ID" value="RKD30689.1"/>
    <property type="molecule type" value="Genomic_DNA"/>
</dbReference>
<proteinExistence type="predicted"/>
<organism evidence="1 2">
    <name type="scientific">Lacrimispora algidixylanolytica</name>
    <dbReference type="NCBI Taxonomy" id="94868"/>
    <lineage>
        <taxon>Bacteria</taxon>
        <taxon>Bacillati</taxon>
        <taxon>Bacillota</taxon>
        <taxon>Clostridia</taxon>
        <taxon>Lachnospirales</taxon>
        <taxon>Lachnospiraceae</taxon>
        <taxon>Lacrimispora</taxon>
    </lineage>
</organism>
<dbReference type="Proteomes" id="UP000284277">
    <property type="component" value="Unassembled WGS sequence"/>
</dbReference>
<protein>
    <submittedName>
        <fullName evidence="1">Uncharacterized protein</fullName>
    </submittedName>
</protein>
<dbReference type="OrthoDB" id="2086300at2"/>
<reference evidence="1 2" key="1">
    <citation type="submission" date="2016-08" db="EMBL/GenBank/DDBJ databases">
        <title>A new outlook on sporulation: Clostridium algidixylanolyticum.</title>
        <authorList>
            <person name="Poppleton D.I."/>
            <person name="Gribaldo S."/>
        </authorList>
    </citation>
    <scope>NUCLEOTIDE SEQUENCE [LARGE SCALE GENOMIC DNA]</scope>
    <source>
        <strain evidence="1 2">SPL73</strain>
    </source>
</reference>
<name>A0A419SZS7_9FIRM</name>
<gene>
    <name evidence="1" type="ORF">BET01_05055</name>
</gene>
<dbReference type="RefSeq" id="WP_120197476.1">
    <property type="nucleotide sequence ID" value="NZ_MCIA01000030.1"/>
</dbReference>
<accession>A0A419SZS7</accession>
<evidence type="ECO:0000313" key="1">
    <source>
        <dbReference type="EMBL" id="RKD30689.1"/>
    </source>
</evidence>
<evidence type="ECO:0000313" key="2">
    <source>
        <dbReference type="Proteomes" id="UP000284277"/>
    </source>
</evidence>
<keyword evidence="2" id="KW-1185">Reference proteome</keyword>
<comment type="caution">
    <text evidence="1">The sequence shown here is derived from an EMBL/GenBank/DDBJ whole genome shotgun (WGS) entry which is preliminary data.</text>
</comment>